<keyword evidence="4" id="KW-0862">Zinc</keyword>
<evidence type="ECO:0000256" key="5">
    <source>
        <dbReference type="ARBA" id="ARBA00023136"/>
    </source>
</evidence>
<dbReference type="GeneID" id="43584057"/>
<evidence type="ECO:0000313" key="12">
    <source>
        <dbReference type="Proteomes" id="UP000398389"/>
    </source>
</evidence>
<evidence type="ECO:0000256" key="7">
    <source>
        <dbReference type="PROSITE-ProRule" id="PRU01006"/>
    </source>
</evidence>
<feature type="region of interest" description="Disordered" evidence="8">
    <location>
        <begin position="1"/>
        <end position="24"/>
    </location>
</feature>
<dbReference type="Pfam" id="PF05131">
    <property type="entry name" value="Pep3_Vps18"/>
    <property type="match status" value="1"/>
</dbReference>
<dbReference type="Pfam" id="PF26148">
    <property type="entry name" value="VPS18_RING_C"/>
    <property type="match status" value="1"/>
</dbReference>
<dbReference type="GO" id="GO:0030674">
    <property type="term" value="F:protein-macromolecule adaptor activity"/>
    <property type="evidence" value="ECO:0007669"/>
    <property type="project" value="TreeGrafter"/>
</dbReference>
<feature type="repeat" description="CHCR" evidence="7">
    <location>
        <begin position="615"/>
        <end position="795"/>
    </location>
</feature>
<dbReference type="PANTHER" id="PTHR23323:SF26">
    <property type="entry name" value="VACUOLAR PROTEIN SORTING-ASSOCIATED PROTEIN 18 HOMOLOG"/>
    <property type="match status" value="1"/>
</dbReference>
<evidence type="ECO:0000256" key="1">
    <source>
        <dbReference type="ARBA" id="ARBA00010454"/>
    </source>
</evidence>
<dbReference type="EMBL" id="CABVLU010000004">
    <property type="protein sequence ID" value="VVT56742.1"/>
    <property type="molecule type" value="Genomic_DNA"/>
</dbReference>
<dbReference type="PANTHER" id="PTHR23323">
    <property type="entry name" value="VACUOLAR PROTEIN SORTING-ASSOCIATED PROTEIN"/>
    <property type="match status" value="1"/>
</dbReference>
<dbReference type="InterPro" id="IPR058919">
    <property type="entry name" value="Pep3/Vps18_RING_C"/>
</dbReference>
<dbReference type="GO" id="GO:0098588">
    <property type="term" value="C:bounding membrane of organelle"/>
    <property type="evidence" value="ECO:0007669"/>
    <property type="project" value="UniProtKB-ARBA"/>
</dbReference>
<dbReference type="GO" id="GO:0005768">
    <property type="term" value="C:endosome"/>
    <property type="evidence" value="ECO:0007669"/>
    <property type="project" value="TreeGrafter"/>
</dbReference>
<feature type="compositionally biased region" description="Low complexity" evidence="8">
    <location>
        <begin position="10"/>
        <end position="21"/>
    </location>
</feature>
<evidence type="ECO:0000256" key="3">
    <source>
        <dbReference type="ARBA" id="ARBA00022771"/>
    </source>
</evidence>
<name>A0A5E8C047_9ASCO</name>
<dbReference type="OrthoDB" id="1845386at2759"/>
<dbReference type="GO" id="GO:0008270">
    <property type="term" value="F:zinc ion binding"/>
    <property type="evidence" value="ECO:0007669"/>
    <property type="project" value="UniProtKB-KW"/>
</dbReference>
<keyword evidence="2" id="KW-0479">Metal-binding</keyword>
<dbReference type="CDD" id="cd16462">
    <property type="entry name" value="RING-H2_Pep3p-like"/>
    <property type="match status" value="1"/>
</dbReference>
<keyword evidence="5" id="KW-0472">Membrane</keyword>
<organism evidence="11 12">
    <name type="scientific">Magnusiomyces paraingens</name>
    <dbReference type="NCBI Taxonomy" id="2606893"/>
    <lineage>
        <taxon>Eukaryota</taxon>
        <taxon>Fungi</taxon>
        <taxon>Dikarya</taxon>
        <taxon>Ascomycota</taxon>
        <taxon>Saccharomycotina</taxon>
        <taxon>Dipodascomycetes</taxon>
        <taxon>Dipodascales</taxon>
        <taxon>Dipodascaceae</taxon>
        <taxon>Magnusiomyces</taxon>
    </lineage>
</organism>
<gene>
    <name evidence="11" type="ORF">SAPINGB_P005243</name>
</gene>
<protein>
    <submittedName>
        <fullName evidence="11">Uncharacterized protein</fullName>
    </submittedName>
</protein>
<proteinExistence type="inferred from homology"/>
<evidence type="ECO:0000256" key="6">
    <source>
        <dbReference type="ARBA" id="ARBA00029433"/>
    </source>
</evidence>
<dbReference type="PROSITE" id="PS50236">
    <property type="entry name" value="CHCR"/>
    <property type="match status" value="1"/>
</dbReference>
<evidence type="ECO:0000313" key="11">
    <source>
        <dbReference type="EMBL" id="VVT56742.1"/>
    </source>
</evidence>
<dbReference type="GO" id="GO:0030897">
    <property type="term" value="C:HOPS complex"/>
    <property type="evidence" value="ECO:0007669"/>
    <property type="project" value="TreeGrafter"/>
</dbReference>
<dbReference type="SUPFAM" id="SSF50998">
    <property type="entry name" value="Quinoprotein alcohol dehydrogenase-like"/>
    <property type="match status" value="1"/>
</dbReference>
<reference evidence="11 12" key="1">
    <citation type="submission" date="2019-09" db="EMBL/GenBank/DDBJ databases">
        <authorList>
            <person name="Brejova B."/>
        </authorList>
    </citation>
    <scope>NUCLEOTIDE SEQUENCE [LARGE SCALE GENOMIC DNA]</scope>
</reference>
<evidence type="ECO:0000256" key="4">
    <source>
        <dbReference type="ARBA" id="ARBA00022833"/>
    </source>
</evidence>
<evidence type="ECO:0000256" key="8">
    <source>
        <dbReference type="SAM" id="MobiDB-lite"/>
    </source>
</evidence>
<dbReference type="GO" id="GO:0007032">
    <property type="term" value="P:endosome organization"/>
    <property type="evidence" value="ECO:0007669"/>
    <property type="project" value="TreeGrafter"/>
</dbReference>
<dbReference type="InterPro" id="IPR007810">
    <property type="entry name" value="Pep3/Vps18_beta-prop"/>
</dbReference>
<dbReference type="SUPFAM" id="SSF57850">
    <property type="entry name" value="RING/U-box"/>
    <property type="match status" value="1"/>
</dbReference>
<accession>A0A5E8C047</accession>
<evidence type="ECO:0000259" key="10">
    <source>
        <dbReference type="Pfam" id="PF26148"/>
    </source>
</evidence>
<comment type="similarity">
    <text evidence="1">Belongs to the VPS18 family.</text>
</comment>
<dbReference type="InterPro" id="IPR000547">
    <property type="entry name" value="Clathrin_H-chain/VPS_repeat"/>
</dbReference>
<keyword evidence="3" id="KW-0863">Zinc-finger</keyword>
<comment type="subcellular location">
    <subcellularLocation>
        <location evidence="6">Endomembrane system</location>
        <topology evidence="6">Peripheral membrane protein</topology>
        <orientation evidence="6">Cytoplasmic side</orientation>
    </subcellularLocation>
</comment>
<keyword evidence="12" id="KW-1185">Reference proteome</keyword>
<feature type="domain" description="Pep3/Vps18 beta-propeller" evidence="9">
    <location>
        <begin position="28"/>
        <end position="380"/>
    </location>
</feature>
<evidence type="ECO:0000259" key="9">
    <source>
        <dbReference type="Pfam" id="PF05131"/>
    </source>
</evidence>
<dbReference type="RefSeq" id="XP_031855848.1">
    <property type="nucleotide sequence ID" value="XM_031999957.1"/>
</dbReference>
<dbReference type="GO" id="GO:0006904">
    <property type="term" value="P:vesicle docking involved in exocytosis"/>
    <property type="evidence" value="ECO:0007669"/>
    <property type="project" value="TreeGrafter"/>
</dbReference>
<dbReference type="AlphaFoldDB" id="A0A5E8C047"/>
<feature type="domain" description="Pep3/Vps18 RING C-terminal" evidence="10">
    <location>
        <begin position="872"/>
        <end position="954"/>
    </location>
</feature>
<sequence>MVNPTDDDFPGPNGSLGPPNGDSDSSSIFSLEKVQLQFAVSNIVSFAVANNILCMALKTGRIIRIDLEHPQDVDDIDMPKRSAEIGQIQRTFLDPTGSHLIISTTLGENYALNYQSTKAKVLGRLKGLHITSVAWNPAHPTRNTGEILFGTANGLIYETYIEPSDEYFKREDRYLRQVWKSPNGDAIRGLNVSYGKDSSIRKILATSSSGHIYFWQGKVSSHSSQDIIPVYTKFFEREEPAVELYEAAPESTLAVIPKPSKPSKSQTPIFAWLTGIGIVHGKIPTTSSASTAKEIIFKESELFLSTELDTSDSQALKSLVLTDYHIVLLAGNSIYAINRLNNQVVYRETVRGEPVIGLCADTNNSTYWAYTAENIYEIVVDNEDKEIWKTLLENKEYEEALRLTQDVYSRDTALVAYGSYCLETKDYPKAAQLLGASSKPFESAALAFIDAKDYSSLQVYLTTKLKTLSKSAPMQRTLVASWIIELYMEKLNTLEDLAAAKGEHQPNGNSTESNHSQELSAMIKSFQDFVTANTADLDKSIVYEIISSHSRRDELLFYASSVNDRQFVLNYWIRLERWTEALLVIQAENDPRLYYKYATVLMVNAPKATVDTWMRNSELDPTRFIPTILTYTKGYRPDPSQPSDQNQAIRYLKFCINHLKNTDAIIHNTLIAFYASNDAMDEGPLVAFLEEQGEGQVYYDTDFALRLCTAHKRVQASVHIYSSLGQYEEAIDIALAHDNTELAGLVADRVMDGSAGAATNTNSNGSMTDSSQVLRKELWLKIAAHVVRGQRPDWFKATAAILARCELLKIEDLLSLFPDFTQLDNFKADIIASMEQYNRTINSLNKEMDDSVVLAQSIRTEIDRHKRGYALVEPGEQCFLCYFPLATRKFYVFPCQHTFHCDCLLEVVLKSSDYKLISKIREIRAENGTNKEELTKRIDEVLLHSCVLCSEARIDSIDNPLVSPLDSRAQAAEWAL</sequence>
<dbReference type="GO" id="GO:0007033">
    <property type="term" value="P:vacuole organization"/>
    <property type="evidence" value="ECO:0007669"/>
    <property type="project" value="TreeGrafter"/>
</dbReference>
<dbReference type="GO" id="GO:0006886">
    <property type="term" value="P:intracellular protein transport"/>
    <property type="evidence" value="ECO:0007669"/>
    <property type="project" value="UniProtKB-UniRule"/>
</dbReference>
<dbReference type="GO" id="GO:0048284">
    <property type="term" value="P:organelle fusion"/>
    <property type="evidence" value="ECO:0007669"/>
    <property type="project" value="TreeGrafter"/>
</dbReference>
<evidence type="ECO:0000256" key="2">
    <source>
        <dbReference type="ARBA" id="ARBA00022723"/>
    </source>
</evidence>
<dbReference type="Proteomes" id="UP000398389">
    <property type="component" value="Unassembled WGS sequence"/>
</dbReference>
<dbReference type="InterPro" id="IPR011047">
    <property type="entry name" value="Quinoprotein_ADH-like_sf"/>
</dbReference>